<organism evidence="2 3">
    <name type="scientific">Ogataea polymorpha</name>
    <dbReference type="NCBI Taxonomy" id="460523"/>
    <lineage>
        <taxon>Eukaryota</taxon>
        <taxon>Fungi</taxon>
        <taxon>Dikarya</taxon>
        <taxon>Ascomycota</taxon>
        <taxon>Saccharomycotina</taxon>
        <taxon>Pichiomycetes</taxon>
        <taxon>Pichiales</taxon>
        <taxon>Pichiaceae</taxon>
        <taxon>Ogataea</taxon>
    </lineage>
</organism>
<name>A0A9P8NW17_9ASCO</name>
<proteinExistence type="predicted"/>
<evidence type="ECO:0000313" key="3">
    <source>
        <dbReference type="Proteomes" id="UP000788993"/>
    </source>
</evidence>
<protein>
    <submittedName>
        <fullName evidence="2">Uncharacterized protein</fullName>
    </submittedName>
</protein>
<dbReference type="EMBL" id="JAEUBD010001468">
    <property type="protein sequence ID" value="KAH3660795.1"/>
    <property type="molecule type" value="Genomic_DNA"/>
</dbReference>
<evidence type="ECO:0000256" key="1">
    <source>
        <dbReference type="SAM" id="MobiDB-lite"/>
    </source>
</evidence>
<dbReference type="Proteomes" id="UP000788993">
    <property type="component" value="Unassembled WGS sequence"/>
</dbReference>
<keyword evidence="3" id="KW-1185">Reference proteome</keyword>
<reference evidence="2" key="2">
    <citation type="submission" date="2021-01" db="EMBL/GenBank/DDBJ databases">
        <authorList>
            <person name="Schikora-Tamarit M.A."/>
        </authorList>
    </citation>
    <scope>NUCLEOTIDE SEQUENCE</scope>
    <source>
        <strain evidence="2">NCAIM Y.01608</strain>
    </source>
</reference>
<feature type="region of interest" description="Disordered" evidence="1">
    <location>
        <begin position="1"/>
        <end position="28"/>
    </location>
</feature>
<evidence type="ECO:0000313" key="2">
    <source>
        <dbReference type="EMBL" id="KAH3660795.1"/>
    </source>
</evidence>
<accession>A0A9P8NW17</accession>
<sequence length="613" mass="70582">MKSLSASPNKTAGLEQHSTQRPVTSNSRFLVTNQKKQDSSFQYLLDNVQSSTVGVLNKRLNQNFSTSLKERYESLILSGILESRVGIVALRFGDHSVTTELCSMFFTVLKNYEHFHDTMEEYSSYICKALENFVSGLHAAPDSKLLKCSILLVASIIQTYTKFPALAEEWFKIKIPKSDSYEASKKRFPTFDFVHRFINSTIYPPPGEKFTLQYRDILLGSLARLIDVSQHTRLYFTESQLCETLLKYPLSLREQESENRLKRDPVKNKITTELFTETQEYQLYISSLNYYLDIMELCKNHDSKNHFLLVLGDFFDNLLVYYNINKNSTIVSILYEGLKAIAEKPSLKTCHTLMTSTIGNPLFQSMVWSSLLCFKESELTGTIEKAASRVTHKYTLEFIKFVYSTSSPTIRNLVFVKTRPCCEKGESYWFLSNISQIYSREEDILLVATKMKQCFDIALSSKKSIKRGAYLNEESLFYQALVVRLNAFYLYDATENKQFLSLIITIVLDLGGSPLGYEESSLLLALKNLIFTSQLVSTTKKKLFTIDPEGLCFPYKEIPSLLSLPDLKHWVYDQRMNSVKLKRIAKMFPVNQELLRKLLLELYCYKKVLEIGK</sequence>
<reference evidence="2" key="1">
    <citation type="journal article" date="2021" name="Open Biol.">
        <title>Shared evolutionary footprints suggest mitochondrial oxidative damage underlies multiple complex I losses in fungi.</title>
        <authorList>
            <person name="Schikora-Tamarit M.A."/>
            <person name="Marcet-Houben M."/>
            <person name="Nosek J."/>
            <person name="Gabaldon T."/>
        </authorList>
    </citation>
    <scope>NUCLEOTIDE SEQUENCE</scope>
    <source>
        <strain evidence="2">NCAIM Y.01608</strain>
    </source>
</reference>
<comment type="caution">
    <text evidence="2">The sequence shown here is derived from an EMBL/GenBank/DDBJ whole genome shotgun (WGS) entry which is preliminary data.</text>
</comment>
<dbReference type="AlphaFoldDB" id="A0A9P8NW17"/>
<gene>
    <name evidence="2" type="ORF">OGATHE_005127</name>
</gene>